<accession>A0A0D2NJD5</accession>
<reference evidence="2" key="1">
    <citation type="submission" date="2014-04" db="EMBL/GenBank/DDBJ databases">
        <title>Evolutionary Origins and Diversification of the Mycorrhizal Mutualists.</title>
        <authorList>
            <consortium name="DOE Joint Genome Institute"/>
            <consortium name="Mycorrhizal Genomics Consortium"/>
            <person name="Kohler A."/>
            <person name="Kuo A."/>
            <person name="Nagy L.G."/>
            <person name="Floudas D."/>
            <person name="Copeland A."/>
            <person name="Barry K.W."/>
            <person name="Cichocki N."/>
            <person name="Veneault-Fourrey C."/>
            <person name="LaButti K."/>
            <person name="Lindquist E.A."/>
            <person name="Lipzen A."/>
            <person name="Lundell T."/>
            <person name="Morin E."/>
            <person name="Murat C."/>
            <person name="Riley R."/>
            <person name="Ohm R."/>
            <person name="Sun H."/>
            <person name="Tunlid A."/>
            <person name="Henrissat B."/>
            <person name="Grigoriev I.V."/>
            <person name="Hibbett D.S."/>
            <person name="Martin F."/>
        </authorList>
    </citation>
    <scope>NUCLEOTIDE SEQUENCE [LARGE SCALE GENOMIC DNA]</scope>
    <source>
        <strain evidence="2">FD-334 SS-4</strain>
    </source>
</reference>
<name>A0A0D2NJD5_HYPSF</name>
<dbReference type="EMBL" id="KN817582">
    <property type="protein sequence ID" value="KJA19004.1"/>
    <property type="molecule type" value="Genomic_DNA"/>
</dbReference>
<protein>
    <submittedName>
        <fullName evidence="1">Uncharacterized protein</fullName>
    </submittedName>
</protein>
<dbReference type="AlphaFoldDB" id="A0A0D2NJD5"/>
<keyword evidence="2" id="KW-1185">Reference proteome</keyword>
<evidence type="ECO:0000313" key="2">
    <source>
        <dbReference type="Proteomes" id="UP000054270"/>
    </source>
</evidence>
<evidence type="ECO:0000313" key="1">
    <source>
        <dbReference type="EMBL" id="KJA19004.1"/>
    </source>
</evidence>
<organism evidence="1 2">
    <name type="scientific">Hypholoma sublateritium (strain FD-334 SS-4)</name>
    <dbReference type="NCBI Taxonomy" id="945553"/>
    <lineage>
        <taxon>Eukaryota</taxon>
        <taxon>Fungi</taxon>
        <taxon>Dikarya</taxon>
        <taxon>Basidiomycota</taxon>
        <taxon>Agaricomycotina</taxon>
        <taxon>Agaricomycetes</taxon>
        <taxon>Agaricomycetidae</taxon>
        <taxon>Agaricales</taxon>
        <taxon>Agaricineae</taxon>
        <taxon>Strophariaceae</taxon>
        <taxon>Hypholoma</taxon>
    </lineage>
</organism>
<sequence>MGRAVGAGAPPHLPTCGCAARLTTPTGSERLGVRVISRLLYCVLHLHRRRRRSLSLGKGTAPRAPQRLALSCIPRRVYCAHAIASPPTSGIASREGKDARAVLRGCWMDGDGDGARGGGAARGFECGAHGEAQRNRDLARRLVEWTMARGQRFQDNGCAQPRLWDAVASSPSS</sequence>
<proteinExistence type="predicted"/>
<gene>
    <name evidence="1" type="ORF">HYPSUDRAFT_204919</name>
</gene>
<dbReference type="Proteomes" id="UP000054270">
    <property type="component" value="Unassembled WGS sequence"/>
</dbReference>